<gene>
    <name evidence="3" type="ORF">BC751_4264</name>
</gene>
<organism evidence="3 4">
    <name type="scientific">Cecembia calidifontis</name>
    <dbReference type="NCBI Taxonomy" id="1187080"/>
    <lineage>
        <taxon>Bacteria</taxon>
        <taxon>Pseudomonadati</taxon>
        <taxon>Bacteroidota</taxon>
        <taxon>Cytophagia</taxon>
        <taxon>Cytophagales</taxon>
        <taxon>Cyclobacteriaceae</taxon>
        <taxon>Cecembia</taxon>
    </lineage>
</organism>
<evidence type="ECO:0000313" key="4">
    <source>
        <dbReference type="Proteomes" id="UP000292209"/>
    </source>
</evidence>
<proteinExistence type="predicted"/>
<reference evidence="3 4" key="1">
    <citation type="submission" date="2019-02" db="EMBL/GenBank/DDBJ databases">
        <title>Genomic Encyclopedia of Archaeal and Bacterial Type Strains, Phase II (KMG-II): from individual species to whole genera.</title>
        <authorList>
            <person name="Goeker M."/>
        </authorList>
    </citation>
    <scope>NUCLEOTIDE SEQUENCE [LARGE SCALE GENOMIC DNA]</scope>
    <source>
        <strain evidence="3 4">DSM 21411</strain>
    </source>
</reference>
<dbReference type="Pfam" id="PF26343">
    <property type="entry name" value="VapC50_C"/>
    <property type="match status" value="1"/>
</dbReference>
<keyword evidence="4" id="KW-1185">Reference proteome</keyword>
<evidence type="ECO:0000313" key="3">
    <source>
        <dbReference type="EMBL" id="RZS98601.1"/>
    </source>
</evidence>
<feature type="domain" description="VapC50 C-terminal" evidence="2">
    <location>
        <begin position="128"/>
        <end position="181"/>
    </location>
</feature>
<feature type="domain" description="PIN" evidence="1">
    <location>
        <begin position="3"/>
        <end position="110"/>
    </location>
</feature>
<evidence type="ECO:0000259" key="1">
    <source>
        <dbReference type="Pfam" id="PF13470"/>
    </source>
</evidence>
<accession>A0A4Q7PDY6</accession>
<sequence length="183" mass="20858">MIKALLDANVLYPAPIRDLLLSLAEEELFKPFWSRQIHEEWKRNLLANRPELDPLRIDRTILLMDTAFPDANVEGFEHRIPELSLSDTDDRHVLAAALEASAHFLVTVNLKDFDSKAGQKFNVEIIHPDEFVALLISENKEAAAQSFERMVARLKNPAQSKQETLKTLENCGLIESAKLLRKM</sequence>
<protein>
    <submittedName>
        <fullName evidence="3">PIN domain-containing protein</fullName>
    </submittedName>
</protein>
<dbReference type="AlphaFoldDB" id="A0A4Q7PDY6"/>
<dbReference type="RefSeq" id="WP_207226930.1">
    <property type="nucleotide sequence ID" value="NZ_SGXG01000001.1"/>
</dbReference>
<evidence type="ECO:0000259" key="2">
    <source>
        <dbReference type="Pfam" id="PF26343"/>
    </source>
</evidence>
<dbReference type="SUPFAM" id="SSF88723">
    <property type="entry name" value="PIN domain-like"/>
    <property type="match status" value="1"/>
</dbReference>
<dbReference type="EMBL" id="SGXG01000001">
    <property type="protein sequence ID" value="RZS98601.1"/>
    <property type="molecule type" value="Genomic_DNA"/>
</dbReference>
<dbReference type="InterPro" id="IPR058652">
    <property type="entry name" value="VapC50_C"/>
</dbReference>
<name>A0A4Q7PDY6_9BACT</name>
<dbReference type="Pfam" id="PF13470">
    <property type="entry name" value="PIN_3"/>
    <property type="match status" value="1"/>
</dbReference>
<comment type="caution">
    <text evidence="3">The sequence shown here is derived from an EMBL/GenBank/DDBJ whole genome shotgun (WGS) entry which is preliminary data.</text>
</comment>
<dbReference type="Proteomes" id="UP000292209">
    <property type="component" value="Unassembled WGS sequence"/>
</dbReference>
<dbReference type="InterPro" id="IPR029060">
    <property type="entry name" value="PIN-like_dom_sf"/>
</dbReference>
<dbReference type="InterPro" id="IPR002716">
    <property type="entry name" value="PIN_dom"/>
</dbReference>